<protein>
    <recommendedName>
        <fullName evidence="3">ArnR1-like winged helix-turn-helix domain-containing protein</fullName>
    </recommendedName>
</protein>
<organism evidence="2">
    <name type="scientific">marine sediment metagenome</name>
    <dbReference type="NCBI Taxonomy" id="412755"/>
    <lineage>
        <taxon>unclassified sequences</taxon>
        <taxon>metagenomes</taxon>
        <taxon>ecological metagenomes</taxon>
    </lineage>
</organism>
<feature type="region of interest" description="Disordered" evidence="1">
    <location>
        <begin position="84"/>
        <end position="114"/>
    </location>
</feature>
<proteinExistence type="predicted"/>
<reference evidence="2" key="1">
    <citation type="journal article" date="2015" name="Nature">
        <title>Complex archaea that bridge the gap between prokaryotes and eukaryotes.</title>
        <authorList>
            <person name="Spang A."/>
            <person name="Saw J.H."/>
            <person name="Jorgensen S.L."/>
            <person name="Zaremba-Niedzwiedzka K."/>
            <person name="Martijn J."/>
            <person name="Lind A.E."/>
            <person name="van Eijk R."/>
            <person name="Schleper C."/>
            <person name="Guy L."/>
            <person name="Ettema T.J."/>
        </authorList>
    </citation>
    <scope>NUCLEOTIDE SEQUENCE</scope>
</reference>
<name>A0A0F9X9E4_9ZZZZ</name>
<dbReference type="AlphaFoldDB" id="A0A0F9X9E4"/>
<sequence>MTFAIKMNKKHRMLQLMLTHKEPMLKHEVANKMDLTTSNIGGSFASMVIDGLLDQIGGKYQVTALGKKYLNGKDVSYKITQEGATKNKRRLGRKQSRNHHVHVVVIQEKSRNDP</sequence>
<evidence type="ECO:0000313" key="2">
    <source>
        <dbReference type="EMBL" id="KKN95596.1"/>
    </source>
</evidence>
<evidence type="ECO:0008006" key="3">
    <source>
        <dbReference type="Google" id="ProtNLM"/>
    </source>
</evidence>
<dbReference type="EMBL" id="LAZR01000069">
    <property type="protein sequence ID" value="KKN95596.1"/>
    <property type="molecule type" value="Genomic_DNA"/>
</dbReference>
<evidence type="ECO:0000256" key="1">
    <source>
        <dbReference type="SAM" id="MobiDB-lite"/>
    </source>
</evidence>
<feature type="compositionally biased region" description="Basic residues" evidence="1">
    <location>
        <begin position="86"/>
        <end position="102"/>
    </location>
</feature>
<gene>
    <name evidence="2" type="ORF">LCGC14_0174650</name>
</gene>
<comment type="caution">
    <text evidence="2">The sequence shown here is derived from an EMBL/GenBank/DDBJ whole genome shotgun (WGS) entry which is preliminary data.</text>
</comment>
<accession>A0A0F9X9E4</accession>